<reference evidence="1 2" key="1">
    <citation type="submission" date="2019-10" db="EMBL/GenBank/DDBJ databases">
        <title>Streptomyces smaragdinus sp. nov. and Streptomyces fabii sp. nov., isolated from the gut of fungus growing-termite Macrotermes natalensis.</title>
        <authorList>
            <person name="Schwitalla J."/>
            <person name="Benndorf R."/>
            <person name="Martin K."/>
            <person name="De Beer W."/>
            <person name="Kaster A.-K."/>
            <person name="Vollmers J."/>
            <person name="Poulsen M."/>
            <person name="Beemelmanns C."/>
        </authorList>
    </citation>
    <scope>NUCLEOTIDE SEQUENCE [LARGE SCALE GENOMIC DNA]</scope>
    <source>
        <strain evidence="1 2">RB5</strain>
    </source>
</reference>
<dbReference type="Proteomes" id="UP000466345">
    <property type="component" value="Unassembled WGS sequence"/>
</dbReference>
<dbReference type="EMBL" id="WEGJ01000037">
    <property type="protein sequence ID" value="MQY15653.1"/>
    <property type="molecule type" value="Genomic_DNA"/>
</dbReference>
<accession>A0A7K0CQP9</accession>
<comment type="caution">
    <text evidence="1">The sequence shown here is derived from an EMBL/GenBank/DDBJ whole genome shotgun (WGS) entry which is preliminary data.</text>
</comment>
<dbReference type="AlphaFoldDB" id="A0A7K0CQP9"/>
<gene>
    <name evidence="1" type="ORF">SRB5_58410</name>
</gene>
<evidence type="ECO:0000313" key="2">
    <source>
        <dbReference type="Proteomes" id="UP000466345"/>
    </source>
</evidence>
<keyword evidence="2" id="KW-1185">Reference proteome</keyword>
<proteinExistence type="predicted"/>
<protein>
    <submittedName>
        <fullName evidence="1">Uncharacterized protein</fullName>
    </submittedName>
</protein>
<name>A0A7K0CQP9_9ACTN</name>
<dbReference type="RefSeq" id="WP_267132621.1">
    <property type="nucleotide sequence ID" value="NZ_WEGJ01000037.1"/>
</dbReference>
<evidence type="ECO:0000313" key="1">
    <source>
        <dbReference type="EMBL" id="MQY15653.1"/>
    </source>
</evidence>
<sequence length="42" mass="4640">MDDRFGGVYSGAEAEEMCALVAPESETFRTNGRYSVLRLTPL</sequence>
<organism evidence="1 2">
    <name type="scientific">Streptomyces smaragdinus</name>
    <dbReference type="NCBI Taxonomy" id="2585196"/>
    <lineage>
        <taxon>Bacteria</taxon>
        <taxon>Bacillati</taxon>
        <taxon>Actinomycetota</taxon>
        <taxon>Actinomycetes</taxon>
        <taxon>Kitasatosporales</taxon>
        <taxon>Streptomycetaceae</taxon>
        <taxon>Streptomyces</taxon>
    </lineage>
</organism>